<dbReference type="RefSeq" id="WP_171296614.1">
    <property type="nucleotide sequence ID" value="NZ_CP077615.1"/>
</dbReference>
<feature type="domain" description="RNA polymerase sigma-70 region 2" evidence="6">
    <location>
        <begin position="8"/>
        <end position="75"/>
    </location>
</feature>
<name>A0A7Y3WSC6_9CLOT</name>
<dbReference type="GO" id="GO:0003677">
    <property type="term" value="F:DNA binding"/>
    <property type="evidence" value="ECO:0007669"/>
    <property type="project" value="UniProtKB-KW"/>
</dbReference>
<protein>
    <submittedName>
        <fullName evidence="8">Sigma-70 family RNA polymerase sigma factor</fullName>
    </submittedName>
</protein>
<evidence type="ECO:0000256" key="2">
    <source>
        <dbReference type="ARBA" id="ARBA00023015"/>
    </source>
</evidence>
<dbReference type="PANTHER" id="PTHR43133">
    <property type="entry name" value="RNA POLYMERASE ECF-TYPE SIGMA FACTO"/>
    <property type="match status" value="1"/>
</dbReference>
<gene>
    <name evidence="8" type="ORF">HLQ16_07980</name>
</gene>
<comment type="caution">
    <text evidence="8">The sequence shown here is derived from an EMBL/GenBank/DDBJ whole genome shotgun (WGS) entry which is preliminary data.</text>
</comment>
<dbReference type="SUPFAM" id="SSF88946">
    <property type="entry name" value="Sigma2 domain of RNA polymerase sigma factors"/>
    <property type="match status" value="1"/>
</dbReference>
<dbReference type="Gene3D" id="1.10.1740.10">
    <property type="match status" value="1"/>
</dbReference>
<feature type="domain" description="RNA polymerase sigma factor 70 region 4 type 2" evidence="7">
    <location>
        <begin position="106"/>
        <end position="154"/>
    </location>
</feature>
<evidence type="ECO:0000256" key="4">
    <source>
        <dbReference type="ARBA" id="ARBA00023125"/>
    </source>
</evidence>
<dbReference type="InterPro" id="IPR014284">
    <property type="entry name" value="RNA_pol_sigma-70_dom"/>
</dbReference>
<evidence type="ECO:0000313" key="9">
    <source>
        <dbReference type="Proteomes" id="UP000531659"/>
    </source>
</evidence>
<dbReference type="Pfam" id="PF04542">
    <property type="entry name" value="Sigma70_r2"/>
    <property type="match status" value="1"/>
</dbReference>
<dbReference type="InterPro" id="IPR013324">
    <property type="entry name" value="RNA_pol_sigma_r3/r4-like"/>
</dbReference>
<dbReference type="InterPro" id="IPR007627">
    <property type="entry name" value="RNA_pol_sigma70_r2"/>
</dbReference>
<dbReference type="GO" id="GO:0006352">
    <property type="term" value="P:DNA-templated transcription initiation"/>
    <property type="evidence" value="ECO:0007669"/>
    <property type="project" value="InterPro"/>
</dbReference>
<keyword evidence="4" id="KW-0238">DNA-binding</keyword>
<dbReference type="PANTHER" id="PTHR43133:SF8">
    <property type="entry name" value="RNA POLYMERASE SIGMA FACTOR HI_1459-RELATED"/>
    <property type="match status" value="1"/>
</dbReference>
<dbReference type="NCBIfam" id="TIGR02937">
    <property type="entry name" value="sigma70-ECF"/>
    <property type="match status" value="1"/>
</dbReference>
<comment type="similarity">
    <text evidence="1">Belongs to the sigma-70 factor family. ECF subfamily.</text>
</comment>
<organism evidence="8 9">
    <name type="scientific">Clostridium estertheticum</name>
    <dbReference type="NCBI Taxonomy" id="238834"/>
    <lineage>
        <taxon>Bacteria</taxon>
        <taxon>Bacillati</taxon>
        <taxon>Bacillota</taxon>
        <taxon>Clostridia</taxon>
        <taxon>Eubacteriales</taxon>
        <taxon>Clostridiaceae</taxon>
        <taxon>Clostridium</taxon>
    </lineage>
</organism>
<dbReference type="EMBL" id="JABEYB010000005">
    <property type="protein sequence ID" value="NNU75868.1"/>
    <property type="molecule type" value="Genomic_DNA"/>
</dbReference>
<evidence type="ECO:0000259" key="7">
    <source>
        <dbReference type="Pfam" id="PF08281"/>
    </source>
</evidence>
<sequence length="180" mass="21544">MQSKFEQMYDMYYDCVYRYIYISVKNKWNTEDIIATVFTKIFENEDKITVVEASKNWIFRIAHNTIIDFYRMNSRVILSENFLDRGVEDFGYEDIVITDEFNGVKKIIDRLPEDTKKMLYLRFYGGLKFREIAEVVNVAESTVKSTVSRTIKKIKKNYEHSLGEKELFRDDLKEMLQDDI</sequence>
<keyword evidence="2" id="KW-0805">Transcription regulation</keyword>
<dbReference type="AlphaFoldDB" id="A0A7Y3WSC6"/>
<dbReference type="Pfam" id="PF08281">
    <property type="entry name" value="Sigma70_r4_2"/>
    <property type="match status" value="1"/>
</dbReference>
<dbReference type="InterPro" id="IPR036388">
    <property type="entry name" value="WH-like_DNA-bd_sf"/>
</dbReference>
<dbReference type="GeneID" id="83593854"/>
<evidence type="ECO:0000313" key="8">
    <source>
        <dbReference type="EMBL" id="NNU75868.1"/>
    </source>
</evidence>
<evidence type="ECO:0000259" key="6">
    <source>
        <dbReference type="Pfam" id="PF04542"/>
    </source>
</evidence>
<keyword evidence="5" id="KW-0804">Transcription</keyword>
<evidence type="ECO:0000256" key="3">
    <source>
        <dbReference type="ARBA" id="ARBA00023082"/>
    </source>
</evidence>
<evidence type="ECO:0000256" key="1">
    <source>
        <dbReference type="ARBA" id="ARBA00010641"/>
    </source>
</evidence>
<dbReference type="GO" id="GO:0016987">
    <property type="term" value="F:sigma factor activity"/>
    <property type="evidence" value="ECO:0007669"/>
    <property type="project" value="UniProtKB-KW"/>
</dbReference>
<dbReference type="InterPro" id="IPR013325">
    <property type="entry name" value="RNA_pol_sigma_r2"/>
</dbReference>
<evidence type="ECO:0000256" key="5">
    <source>
        <dbReference type="ARBA" id="ARBA00023163"/>
    </source>
</evidence>
<dbReference type="Gene3D" id="1.10.10.10">
    <property type="entry name" value="Winged helix-like DNA-binding domain superfamily/Winged helix DNA-binding domain"/>
    <property type="match status" value="1"/>
</dbReference>
<dbReference type="Proteomes" id="UP000531659">
    <property type="component" value="Unassembled WGS sequence"/>
</dbReference>
<accession>A0A7Y3WSC6</accession>
<proteinExistence type="inferred from homology"/>
<keyword evidence="3" id="KW-0731">Sigma factor</keyword>
<dbReference type="InterPro" id="IPR013249">
    <property type="entry name" value="RNA_pol_sigma70_r4_t2"/>
</dbReference>
<reference evidence="8 9" key="1">
    <citation type="submission" date="2020-05" db="EMBL/GenBank/DDBJ databases">
        <title>Complete genome of Clostridium estertheticum subspecies estertheticum, isolated from Vacuum packed lamb meat from New Zealand imported to Switzerland.</title>
        <authorList>
            <person name="Wambui J."/>
            <person name="Stevens M.J.A."/>
            <person name="Stephan R."/>
        </authorList>
    </citation>
    <scope>NUCLEOTIDE SEQUENCE [LARGE SCALE GENOMIC DNA]</scope>
    <source>
        <strain evidence="8 9">CEST001</strain>
    </source>
</reference>
<dbReference type="SUPFAM" id="SSF88659">
    <property type="entry name" value="Sigma3 and sigma4 domains of RNA polymerase sigma factors"/>
    <property type="match status" value="1"/>
</dbReference>
<dbReference type="CDD" id="cd06171">
    <property type="entry name" value="Sigma70_r4"/>
    <property type="match status" value="1"/>
</dbReference>
<dbReference type="InterPro" id="IPR039425">
    <property type="entry name" value="RNA_pol_sigma-70-like"/>
</dbReference>